<dbReference type="RefSeq" id="WP_318705001.1">
    <property type="nucleotide sequence ID" value="NZ_CALWMU010000046.1"/>
</dbReference>
<organism evidence="1 2">
    <name type="scientific">Candidatus Acetatifactor stercoripullorum</name>
    <dbReference type="NCBI Taxonomy" id="2838414"/>
    <lineage>
        <taxon>Bacteria</taxon>
        <taxon>Bacillati</taxon>
        <taxon>Bacillota</taxon>
        <taxon>Clostridia</taxon>
        <taxon>Lachnospirales</taxon>
        <taxon>Lachnospiraceae</taxon>
        <taxon>Acetatifactor</taxon>
    </lineage>
</organism>
<protein>
    <submittedName>
        <fullName evidence="1">Uncharacterized protein</fullName>
    </submittedName>
</protein>
<gene>
    <name evidence="1" type="ORF">H9742_05240</name>
</gene>
<evidence type="ECO:0000313" key="1">
    <source>
        <dbReference type="EMBL" id="HIW80924.1"/>
    </source>
</evidence>
<reference evidence="1" key="1">
    <citation type="journal article" date="2021" name="PeerJ">
        <title>Extensive microbial diversity within the chicken gut microbiome revealed by metagenomics and culture.</title>
        <authorList>
            <person name="Gilroy R."/>
            <person name="Ravi A."/>
            <person name="Getino M."/>
            <person name="Pursley I."/>
            <person name="Horton D.L."/>
            <person name="Alikhan N.F."/>
            <person name="Baker D."/>
            <person name="Gharbi K."/>
            <person name="Hall N."/>
            <person name="Watson M."/>
            <person name="Adriaenssens E.M."/>
            <person name="Foster-Nyarko E."/>
            <person name="Jarju S."/>
            <person name="Secka A."/>
            <person name="Antonio M."/>
            <person name="Oren A."/>
            <person name="Chaudhuri R.R."/>
            <person name="La Ragione R."/>
            <person name="Hildebrand F."/>
            <person name="Pallen M.J."/>
        </authorList>
    </citation>
    <scope>NUCLEOTIDE SEQUENCE</scope>
    <source>
        <strain evidence="1">CHK195-6426</strain>
    </source>
</reference>
<comment type="caution">
    <text evidence="1">The sequence shown here is derived from an EMBL/GenBank/DDBJ whole genome shotgun (WGS) entry which is preliminary data.</text>
</comment>
<dbReference type="EMBL" id="DXGH01000029">
    <property type="protein sequence ID" value="HIW80924.1"/>
    <property type="molecule type" value="Genomic_DNA"/>
</dbReference>
<sequence length="71" mass="7749">MREKEEISTQDVDALIALLDGYAAAEGSRLKLEVVEGAGEVISRSYHHGRCDVGSPWARGEAFDVLEEEAD</sequence>
<accession>A0A9D1UAP4</accession>
<reference evidence="1" key="2">
    <citation type="submission" date="2021-04" db="EMBL/GenBank/DDBJ databases">
        <authorList>
            <person name="Gilroy R."/>
        </authorList>
    </citation>
    <scope>NUCLEOTIDE SEQUENCE</scope>
    <source>
        <strain evidence="1">CHK195-6426</strain>
    </source>
</reference>
<dbReference type="Proteomes" id="UP000824265">
    <property type="component" value="Unassembled WGS sequence"/>
</dbReference>
<name>A0A9D1UAP4_9FIRM</name>
<proteinExistence type="predicted"/>
<evidence type="ECO:0000313" key="2">
    <source>
        <dbReference type="Proteomes" id="UP000824265"/>
    </source>
</evidence>
<dbReference type="AlphaFoldDB" id="A0A9D1UAP4"/>